<proteinExistence type="predicted"/>
<accession>A0AAV4XMG4</accession>
<organism evidence="1 2">
    <name type="scientific">Caerostris extrusa</name>
    <name type="common">Bark spider</name>
    <name type="synonym">Caerostris bankana</name>
    <dbReference type="NCBI Taxonomy" id="172846"/>
    <lineage>
        <taxon>Eukaryota</taxon>
        <taxon>Metazoa</taxon>
        <taxon>Ecdysozoa</taxon>
        <taxon>Arthropoda</taxon>
        <taxon>Chelicerata</taxon>
        <taxon>Arachnida</taxon>
        <taxon>Araneae</taxon>
        <taxon>Araneomorphae</taxon>
        <taxon>Entelegynae</taxon>
        <taxon>Araneoidea</taxon>
        <taxon>Araneidae</taxon>
        <taxon>Caerostris</taxon>
    </lineage>
</organism>
<comment type="caution">
    <text evidence="1">The sequence shown here is derived from an EMBL/GenBank/DDBJ whole genome shotgun (WGS) entry which is preliminary data.</text>
</comment>
<evidence type="ECO:0000313" key="1">
    <source>
        <dbReference type="EMBL" id="GIY95130.1"/>
    </source>
</evidence>
<name>A0AAV4XMG4_CAEEX</name>
<feature type="non-terminal residue" evidence="1">
    <location>
        <position position="1"/>
    </location>
</feature>
<keyword evidence="2" id="KW-1185">Reference proteome</keyword>
<dbReference type="Proteomes" id="UP001054945">
    <property type="component" value="Unassembled WGS sequence"/>
</dbReference>
<sequence>NSAVPLQTELRSSAERIGRGVLTKVPRDSKAPELFLGSTVAATSALKFLYLNQGYAEAKALFAVHSKVIDENNTKIYSPTSFFEEKKAHSVTVFFEREERRAQMLSEETRTLFLERGDSSETETY</sequence>
<dbReference type="AlphaFoldDB" id="A0AAV4XMG4"/>
<protein>
    <submittedName>
        <fullName evidence="1">Uncharacterized protein</fullName>
    </submittedName>
</protein>
<gene>
    <name evidence="1" type="ORF">CEXT_248291</name>
</gene>
<dbReference type="EMBL" id="BPLR01017875">
    <property type="protein sequence ID" value="GIY95130.1"/>
    <property type="molecule type" value="Genomic_DNA"/>
</dbReference>
<reference evidence="1 2" key="1">
    <citation type="submission" date="2021-06" db="EMBL/GenBank/DDBJ databases">
        <title>Caerostris extrusa draft genome.</title>
        <authorList>
            <person name="Kono N."/>
            <person name="Arakawa K."/>
        </authorList>
    </citation>
    <scope>NUCLEOTIDE SEQUENCE [LARGE SCALE GENOMIC DNA]</scope>
</reference>
<evidence type="ECO:0000313" key="2">
    <source>
        <dbReference type="Proteomes" id="UP001054945"/>
    </source>
</evidence>